<dbReference type="EMBL" id="JBDODL010005858">
    <property type="protein sequence ID" value="MES1923370.1"/>
    <property type="molecule type" value="Genomic_DNA"/>
</dbReference>
<proteinExistence type="predicted"/>
<comment type="caution">
    <text evidence="1">The sequence shown here is derived from an EMBL/GenBank/DDBJ whole genome shotgun (WGS) entry which is preliminary data.</text>
</comment>
<protein>
    <submittedName>
        <fullName evidence="1">Uncharacterized protein</fullName>
    </submittedName>
</protein>
<sequence>MLMARLDLNWTLKTVRDMTGDDTRNIPSITDLLSTMVSSGWAVSGRSGSNIVLYNNVLKQMVKLNDCAKKCVFFLRQFDIVSEQDVVAVEMGSLVPHEYVVYPVRDGRTFISRPYKRKLDGMDDANHGRSSDVQKRSRI</sequence>
<dbReference type="Proteomes" id="UP001439008">
    <property type="component" value="Unassembled WGS sequence"/>
</dbReference>
<organism evidence="1 2">
    <name type="scientific">Bonamia ostreae</name>
    <dbReference type="NCBI Taxonomy" id="126728"/>
    <lineage>
        <taxon>Eukaryota</taxon>
        <taxon>Sar</taxon>
        <taxon>Rhizaria</taxon>
        <taxon>Endomyxa</taxon>
        <taxon>Ascetosporea</taxon>
        <taxon>Haplosporida</taxon>
        <taxon>Bonamia</taxon>
    </lineage>
</organism>
<reference evidence="1 2" key="1">
    <citation type="journal article" date="2024" name="BMC Biol.">
        <title>Comparative genomics of Ascetosporea gives new insight into the evolutionary basis for animal parasitism in Rhizaria.</title>
        <authorList>
            <person name="Hiltunen Thoren M."/>
            <person name="Onut-Brannstrom I."/>
            <person name="Alfjorden A."/>
            <person name="Peckova H."/>
            <person name="Swords F."/>
            <person name="Hooper C."/>
            <person name="Holzer A.S."/>
            <person name="Bass D."/>
            <person name="Burki F."/>
        </authorList>
    </citation>
    <scope>NUCLEOTIDE SEQUENCE [LARGE SCALE GENOMIC DNA]</scope>
    <source>
        <strain evidence="1">20-A016</strain>
    </source>
</reference>
<accession>A0ABV2AUN3</accession>
<gene>
    <name evidence="1" type="ORF">MHBO_004935</name>
</gene>
<name>A0ABV2AUN3_9EUKA</name>
<keyword evidence="2" id="KW-1185">Reference proteome</keyword>
<evidence type="ECO:0000313" key="1">
    <source>
        <dbReference type="EMBL" id="MES1923370.1"/>
    </source>
</evidence>
<evidence type="ECO:0000313" key="2">
    <source>
        <dbReference type="Proteomes" id="UP001439008"/>
    </source>
</evidence>